<dbReference type="PANTHER" id="PTHR43540:SF6">
    <property type="entry name" value="ISOCHORISMATASE-LIKE DOMAIN-CONTAINING PROTEIN"/>
    <property type="match status" value="1"/>
</dbReference>
<dbReference type="RefSeq" id="WP_132806307.1">
    <property type="nucleotide sequence ID" value="NZ_SMAK01000004.1"/>
</dbReference>
<reference evidence="3 4" key="1">
    <citation type="submission" date="2019-03" db="EMBL/GenBank/DDBJ databases">
        <title>Genomic Encyclopedia of Type Strains, Phase IV (KMG-IV): sequencing the most valuable type-strain genomes for metagenomic binning, comparative biology and taxonomic classification.</title>
        <authorList>
            <person name="Goeker M."/>
        </authorList>
    </citation>
    <scope>NUCLEOTIDE SEQUENCE [LARGE SCALE GENOMIC DNA]</scope>
    <source>
        <strain evidence="3 4">DSM 19345</strain>
    </source>
</reference>
<dbReference type="Gene3D" id="3.40.50.850">
    <property type="entry name" value="Isochorismatase-like"/>
    <property type="match status" value="1"/>
</dbReference>
<comment type="caution">
    <text evidence="3">The sequence shown here is derived from an EMBL/GenBank/DDBJ whole genome shotgun (WGS) entry which is preliminary data.</text>
</comment>
<sequence length="206" mass="21748">MSDLGAVDLRRTAVVTIDLTNDFLHPEGAYGRAGQGTAEMAALPTRVRPVIDAVRAGGGIFVSVQFTLVPRPGGGHIIAPHLAKLRSFLKPGDFAPGSWGNKAVDLLQPADVEIEKIAYSAFYQTRMDHVLTALGIDTLVVAGIVTNGGVASTVRDAHMRGHRIILLSDGCAAFREEVHQATLVSLGSIVETVTAADFLARPEIAS</sequence>
<evidence type="ECO:0000313" key="3">
    <source>
        <dbReference type="EMBL" id="TCT11568.1"/>
    </source>
</evidence>
<keyword evidence="1" id="KW-0378">Hydrolase</keyword>
<dbReference type="CDD" id="cd00431">
    <property type="entry name" value="cysteine_hydrolases"/>
    <property type="match status" value="1"/>
</dbReference>
<dbReference type="OrthoDB" id="9794942at2"/>
<dbReference type="AlphaFoldDB" id="A0A4V2UZK0"/>
<organism evidence="3 4">
    <name type="scientific">Tepidamorphus gemmatus</name>
    <dbReference type="NCBI Taxonomy" id="747076"/>
    <lineage>
        <taxon>Bacteria</taxon>
        <taxon>Pseudomonadati</taxon>
        <taxon>Pseudomonadota</taxon>
        <taxon>Alphaproteobacteria</taxon>
        <taxon>Hyphomicrobiales</taxon>
        <taxon>Tepidamorphaceae</taxon>
        <taxon>Tepidamorphus</taxon>
    </lineage>
</organism>
<dbReference type="SUPFAM" id="SSF52499">
    <property type="entry name" value="Isochorismatase-like hydrolases"/>
    <property type="match status" value="1"/>
</dbReference>
<evidence type="ECO:0000313" key="4">
    <source>
        <dbReference type="Proteomes" id="UP000295678"/>
    </source>
</evidence>
<evidence type="ECO:0000259" key="2">
    <source>
        <dbReference type="Pfam" id="PF00857"/>
    </source>
</evidence>
<accession>A0A4V2UZK0</accession>
<name>A0A4V2UZK0_9HYPH</name>
<dbReference type="InterPro" id="IPR036380">
    <property type="entry name" value="Isochorismatase-like_sf"/>
</dbReference>
<dbReference type="Proteomes" id="UP000295678">
    <property type="component" value="Unassembled WGS sequence"/>
</dbReference>
<keyword evidence="4" id="KW-1185">Reference proteome</keyword>
<dbReference type="Pfam" id="PF00857">
    <property type="entry name" value="Isochorismatase"/>
    <property type="match status" value="1"/>
</dbReference>
<evidence type="ECO:0000256" key="1">
    <source>
        <dbReference type="ARBA" id="ARBA00022801"/>
    </source>
</evidence>
<dbReference type="InterPro" id="IPR000868">
    <property type="entry name" value="Isochorismatase-like_dom"/>
</dbReference>
<dbReference type="PANTHER" id="PTHR43540">
    <property type="entry name" value="PEROXYUREIDOACRYLATE/UREIDOACRYLATE AMIDOHYDROLASE-RELATED"/>
    <property type="match status" value="1"/>
</dbReference>
<dbReference type="EMBL" id="SMAK01000004">
    <property type="protein sequence ID" value="TCT11568.1"/>
    <property type="molecule type" value="Genomic_DNA"/>
</dbReference>
<proteinExistence type="predicted"/>
<feature type="domain" description="Isochorismatase-like" evidence="2">
    <location>
        <begin position="12"/>
        <end position="194"/>
    </location>
</feature>
<protein>
    <submittedName>
        <fullName evidence="3">Nicotinamidase-related amidase</fullName>
    </submittedName>
</protein>
<dbReference type="GO" id="GO:0016787">
    <property type="term" value="F:hydrolase activity"/>
    <property type="evidence" value="ECO:0007669"/>
    <property type="project" value="UniProtKB-KW"/>
</dbReference>
<dbReference type="InterPro" id="IPR050272">
    <property type="entry name" value="Isochorismatase-like_hydrls"/>
</dbReference>
<gene>
    <name evidence="3" type="ORF">EDC22_104331</name>
</gene>